<dbReference type="RefSeq" id="WP_114757855.1">
    <property type="nucleotide sequence ID" value="NZ_JBHUMD010000005.1"/>
</dbReference>
<keyword evidence="1" id="KW-0472">Membrane</keyword>
<evidence type="ECO:0000256" key="1">
    <source>
        <dbReference type="SAM" id="Phobius"/>
    </source>
</evidence>
<protein>
    <submittedName>
        <fullName evidence="2">MAPEG family protein</fullName>
    </submittedName>
</protein>
<reference evidence="3" key="1">
    <citation type="journal article" date="2019" name="Int. J. Syst. Evol. Microbiol.">
        <title>The Global Catalogue of Microorganisms (GCM) 10K type strain sequencing project: providing services to taxonomists for standard genome sequencing and annotation.</title>
        <authorList>
            <consortium name="The Broad Institute Genomics Platform"/>
            <consortium name="The Broad Institute Genome Sequencing Center for Infectious Disease"/>
            <person name="Wu L."/>
            <person name="Ma J."/>
        </authorList>
    </citation>
    <scope>NUCLEOTIDE SEQUENCE [LARGE SCALE GENOMIC DNA]</scope>
    <source>
        <strain evidence="3">KCTC 42107</strain>
    </source>
</reference>
<feature type="transmembrane region" description="Helical" evidence="1">
    <location>
        <begin position="21"/>
        <end position="39"/>
    </location>
</feature>
<proteinExistence type="predicted"/>
<dbReference type="InterPro" id="IPR023352">
    <property type="entry name" value="MAPEG-like_dom_sf"/>
</dbReference>
<evidence type="ECO:0000313" key="3">
    <source>
        <dbReference type="Proteomes" id="UP001597480"/>
    </source>
</evidence>
<gene>
    <name evidence="2" type="ORF">ACFSR3_03380</name>
</gene>
<evidence type="ECO:0000313" key="2">
    <source>
        <dbReference type="EMBL" id="MFD2601086.1"/>
    </source>
</evidence>
<comment type="caution">
    <text evidence="2">The sequence shown here is derived from an EMBL/GenBank/DDBJ whole genome shotgun (WGS) entry which is preliminary data.</text>
</comment>
<keyword evidence="3" id="KW-1185">Reference proteome</keyword>
<name>A0ABW5NPS4_9FLAO</name>
<dbReference type="SUPFAM" id="SSF161084">
    <property type="entry name" value="MAPEG domain-like"/>
    <property type="match status" value="1"/>
</dbReference>
<dbReference type="EMBL" id="JBHUMD010000005">
    <property type="protein sequence ID" value="MFD2601086.1"/>
    <property type="molecule type" value="Genomic_DNA"/>
</dbReference>
<dbReference type="Proteomes" id="UP001597480">
    <property type="component" value="Unassembled WGS sequence"/>
</dbReference>
<keyword evidence="1" id="KW-1133">Transmembrane helix</keyword>
<organism evidence="2 3">
    <name type="scientific">Flavobacterium suzhouense</name>
    <dbReference type="NCBI Taxonomy" id="1529638"/>
    <lineage>
        <taxon>Bacteria</taxon>
        <taxon>Pseudomonadati</taxon>
        <taxon>Bacteroidota</taxon>
        <taxon>Flavobacteriia</taxon>
        <taxon>Flavobacteriales</taxon>
        <taxon>Flavobacteriaceae</taxon>
        <taxon>Flavobacterium</taxon>
    </lineage>
</organism>
<feature type="transmembrane region" description="Helical" evidence="1">
    <location>
        <begin position="45"/>
        <end position="66"/>
    </location>
</feature>
<accession>A0ABW5NPS4</accession>
<keyword evidence="1" id="KW-0812">Transmembrane</keyword>
<sequence>MNTFKVFTPPKVDLRKLSVNHFVGVFWMVAIIAYTIGYITDNKTLRVICWSIFLLGIILKVISFFIKKPKRILEGIITFEKDSIAINEHKYNLSLISKLQFSDHGNYLRKAESFSTDKESWPNGKDISVLLNFTDGSEIIKYFELNHRGQMQDIRPQLVYYHNEGKLHFLNLIDILGIEDYNAIQIFKNSLSEGGDVKSY</sequence>